<dbReference type="SUPFAM" id="SSF81321">
    <property type="entry name" value="Family A G protein-coupled receptor-like"/>
    <property type="match status" value="1"/>
</dbReference>
<evidence type="ECO:0000313" key="9">
    <source>
        <dbReference type="Proteomes" id="UP000682733"/>
    </source>
</evidence>
<dbReference type="Gene3D" id="1.20.1070.10">
    <property type="entry name" value="Rhodopsin 7-helix transmembrane proteins"/>
    <property type="match status" value="1"/>
</dbReference>
<proteinExistence type="predicted"/>
<evidence type="ECO:0000313" key="8">
    <source>
        <dbReference type="EMBL" id="CAF3731361.1"/>
    </source>
</evidence>
<accession>A0A8S2IGZ4</accession>
<dbReference type="Proteomes" id="UP000677228">
    <property type="component" value="Unassembled WGS sequence"/>
</dbReference>
<comment type="caution">
    <text evidence="8">The sequence shown here is derived from an EMBL/GenBank/DDBJ whole genome shotgun (WGS) entry which is preliminary data.</text>
</comment>
<name>A0A8S2IGZ4_9BILA</name>
<feature type="domain" description="G-protein coupled receptors family 1 profile" evidence="6">
    <location>
        <begin position="1"/>
        <end position="216"/>
    </location>
</feature>
<organism evidence="8 9">
    <name type="scientific">Didymodactylos carnosus</name>
    <dbReference type="NCBI Taxonomy" id="1234261"/>
    <lineage>
        <taxon>Eukaryota</taxon>
        <taxon>Metazoa</taxon>
        <taxon>Spiralia</taxon>
        <taxon>Gnathifera</taxon>
        <taxon>Rotifera</taxon>
        <taxon>Eurotatoria</taxon>
        <taxon>Bdelloidea</taxon>
        <taxon>Philodinida</taxon>
        <taxon>Philodinidae</taxon>
        <taxon>Didymodactylos</taxon>
    </lineage>
</organism>
<dbReference type="AlphaFoldDB" id="A0A8S2IGZ4"/>
<dbReference type="EMBL" id="CAJNOK010005040">
    <property type="protein sequence ID" value="CAF0958420.1"/>
    <property type="molecule type" value="Genomic_DNA"/>
</dbReference>
<evidence type="ECO:0000256" key="3">
    <source>
        <dbReference type="ARBA" id="ARBA00022989"/>
    </source>
</evidence>
<sequence length="271" mass="31738">MTSSNLFTGFLIYNLDFCCAWGLLYDMFECSIYHSYCLQAFYRLCRVVFYNKKSLLSYLLYIILIIGQWLLTFFLLLPPVFLKWYSQLPAEKYCLVPYTDINAEIYHIIILYIIPLVCITTTYLWITIFIHRSSYISLITAVKQRQRNLRDLTVIKRIIILILMLVVLRFPTIIFMIHAATIGHLYSLTYDIVGLITSTCLIFVGLITIHITPQLRKNISISLIHRNNRLHVQQIPLNHLKMSPTMDSNVTTIRQNKLTNTQEDDIAEQNP</sequence>
<evidence type="ECO:0000256" key="4">
    <source>
        <dbReference type="ARBA" id="ARBA00023136"/>
    </source>
</evidence>
<keyword evidence="3 5" id="KW-1133">Transmembrane helix</keyword>
<evidence type="ECO:0000313" key="7">
    <source>
        <dbReference type="EMBL" id="CAF0958420.1"/>
    </source>
</evidence>
<feature type="transmembrane region" description="Helical" evidence="5">
    <location>
        <begin position="192"/>
        <end position="212"/>
    </location>
</feature>
<dbReference type="EMBL" id="CAJOBA010005045">
    <property type="protein sequence ID" value="CAF3731361.1"/>
    <property type="molecule type" value="Genomic_DNA"/>
</dbReference>
<comment type="subcellular location">
    <subcellularLocation>
        <location evidence="1">Membrane</location>
    </subcellularLocation>
</comment>
<dbReference type="PROSITE" id="PS50262">
    <property type="entry name" value="G_PROTEIN_RECEP_F1_2"/>
    <property type="match status" value="1"/>
</dbReference>
<keyword evidence="4 5" id="KW-0472">Membrane</keyword>
<evidence type="ECO:0000256" key="5">
    <source>
        <dbReference type="SAM" id="Phobius"/>
    </source>
</evidence>
<evidence type="ECO:0000259" key="6">
    <source>
        <dbReference type="PROSITE" id="PS50262"/>
    </source>
</evidence>
<reference evidence="8" key="1">
    <citation type="submission" date="2021-02" db="EMBL/GenBank/DDBJ databases">
        <authorList>
            <person name="Nowell W R."/>
        </authorList>
    </citation>
    <scope>NUCLEOTIDE SEQUENCE</scope>
</reference>
<dbReference type="GO" id="GO:0016020">
    <property type="term" value="C:membrane"/>
    <property type="evidence" value="ECO:0007669"/>
    <property type="project" value="UniProtKB-SubCell"/>
</dbReference>
<evidence type="ECO:0000256" key="1">
    <source>
        <dbReference type="ARBA" id="ARBA00004370"/>
    </source>
</evidence>
<gene>
    <name evidence="7" type="ORF">OVA965_LOCUS12506</name>
    <name evidence="8" type="ORF">TMI583_LOCUS12510</name>
</gene>
<evidence type="ECO:0000256" key="2">
    <source>
        <dbReference type="ARBA" id="ARBA00022692"/>
    </source>
</evidence>
<feature type="transmembrane region" description="Helical" evidence="5">
    <location>
        <begin position="58"/>
        <end position="85"/>
    </location>
</feature>
<feature type="transmembrane region" description="Helical" evidence="5">
    <location>
        <begin position="158"/>
        <end position="180"/>
    </location>
</feature>
<keyword evidence="2 5" id="KW-0812">Transmembrane</keyword>
<dbReference type="InterPro" id="IPR017452">
    <property type="entry name" value="GPCR_Rhodpsn_7TM"/>
</dbReference>
<protein>
    <recommendedName>
        <fullName evidence="6">G-protein coupled receptors family 1 profile domain-containing protein</fullName>
    </recommendedName>
</protein>
<dbReference type="Proteomes" id="UP000682733">
    <property type="component" value="Unassembled WGS sequence"/>
</dbReference>
<feature type="transmembrane region" description="Helical" evidence="5">
    <location>
        <begin position="105"/>
        <end position="126"/>
    </location>
</feature>